<comment type="caution">
    <text evidence="1">The sequence shown here is derived from an EMBL/GenBank/DDBJ whole genome shotgun (WGS) entry which is preliminary data.</text>
</comment>
<accession>A0ABU7LI53</accession>
<dbReference type="SUPFAM" id="SSF52540">
    <property type="entry name" value="P-loop containing nucleoside triphosphate hydrolases"/>
    <property type="match status" value="1"/>
</dbReference>
<gene>
    <name evidence="1" type="ORF">Q7514_27280</name>
</gene>
<proteinExistence type="predicted"/>
<keyword evidence="2" id="KW-1185">Reference proteome</keyword>
<organism evidence="1 2">
    <name type="scientific">Rhodococcus artemisiae</name>
    <dbReference type="NCBI Taxonomy" id="714159"/>
    <lineage>
        <taxon>Bacteria</taxon>
        <taxon>Bacillati</taxon>
        <taxon>Actinomycetota</taxon>
        <taxon>Actinomycetes</taxon>
        <taxon>Mycobacteriales</taxon>
        <taxon>Nocardiaceae</taxon>
        <taxon>Rhodococcus</taxon>
    </lineage>
</organism>
<reference evidence="1 2" key="1">
    <citation type="submission" date="2023-07" db="EMBL/GenBank/DDBJ databases">
        <authorList>
            <person name="Girao M."/>
            <person name="Carvalho M.F."/>
        </authorList>
    </citation>
    <scope>NUCLEOTIDE SEQUENCE [LARGE SCALE GENOMIC DNA]</scope>
    <source>
        <strain evidence="1 2">YIM65754</strain>
    </source>
</reference>
<dbReference type="RefSeq" id="WP_330136408.1">
    <property type="nucleotide sequence ID" value="NZ_JAUTXY010000017.1"/>
</dbReference>
<sequence length="350" mass="37795">MFESSQFDQFLAETGAFTGDWLNVQEFPAMQWTVPGIIPEGFGLLVGAPKMGKSWFALDVALRKSAGGRVLGAIDCEPEPVLYLALEDGERRLQGRSRHLLGENGRIPSGLTFITKVNPIDLVSTIEAFLECYSDRSPLVIIDTLGKVMPAAKPGESAYERDYRFGGKLKEISDRYVGSTIKVVHHTRKAAAEDFVEATSGSNGLAGSADFVLVLNRRRTETDAVLSVTGRDVVEAEYAMTTDNGRWSLKGASLEEAAAAAVEVKSTSGVGDRSADVIAFVSRHPNGVAPKAVSEALDLPDARRYLARLAEADRLRKIGRGLYGPVPTVPMSHSDARTNVWLGSGEPLEL</sequence>
<evidence type="ECO:0000313" key="2">
    <source>
        <dbReference type="Proteomes" id="UP001336020"/>
    </source>
</evidence>
<protein>
    <submittedName>
        <fullName evidence="1">AAA family ATPase</fullName>
    </submittedName>
</protein>
<dbReference type="Gene3D" id="3.40.50.300">
    <property type="entry name" value="P-loop containing nucleotide triphosphate hydrolases"/>
    <property type="match status" value="1"/>
</dbReference>
<dbReference type="Pfam" id="PF13481">
    <property type="entry name" value="AAA_25"/>
    <property type="match status" value="1"/>
</dbReference>
<evidence type="ECO:0000313" key="1">
    <source>
        <dbReference type="EMBL" id="MEE2061234.1"/>
    </source>
</evidence>
<name>A0ABU7LI53_9NOCA</name>
<dbReference type="InterPro" id="IPR027417">
    <property type="entry name" value="P-loop_NTPase"/>
</dbReference>
<dbReference type="Proteomes" id="UP001336020">
    <property type="component" value="Unassembled WGS sequence"/>
</dbReference>
<dbReference type="EMBL" id="JAUTXY010000017">
    <property type="protein sequence ID" value="MEE2061234.1"/>
    <property type="molecule type" value="Genomic_DNA"/>
</dbReference>